<keyword evidence="1" id="KW-0812">Transmembrane</keyword>
<dbReference type="EMBL" id="CP001634">
    <property type="protein sequence ID" value="ACR78992.1"/>
    <property type="molecule type" value="Genomic_DNA"/>
</dbReference>
<dbReference type="KEGG" id="kol:Kole_0267"/>
<evidence type="ECO:0000313" key="2">
    <source>
        <dbReference type="EMBL" id="ACR78992.1"/>
    </source>
</evidence>
<gene>
    <name evidence="2" type="ordered locus">Kole_0267</name>
</gene>
<name>C5CD48_KOSOT</name>
<evidence type="ECO:0000256" key="1">
    <source>
        <dbReference type="SAM" id="Phobius"/>
    </source>
</evidence>
<keyword evidence="1" id="KW-0472">Membrane</keyword>
<dbReference type="HOGENOM" id="CLU_1945955_0_0_0"/>
<accession>C5CD48</accession>
<dbReference type="AlphaFoldDB" id="C5CD48"/>
<reference evidence="2 3" key="1">
    <citation type="submission" date="2009-06" db="EMBL/GenBank/DDBJ databases">
        <title>Complete sequence of Thermotogales bacterium TBF 19.5.1.</title>
        <authorList>
            <consortium name="US DOE Joint Genome Institute"/>
            <person name="Lucas S."/>
            <person name="Copeland A."/>
            <person name="Lapidus A."/>
            <person name="Glavina del Rio T."/>
            <person name="Tice H."/>
            <person name="Bruce D."/>
            <person name="Goodwin L."/>
            <person name="Pitluck S."/>
            <person name="Chertkov O."/>
            <person name="Brettin T."/>
            <person name="Detter J.C."/>
            <person name="Han C."/>
            <person name="Schmutz J."/>
            <person name="Larimer F."/>
            <person name="Land M."/>
            <person name="Hauser L."/>
            <person name="Kyrpides N."/>
            <person name="Ovchinnikova G."/>
            <person name="Noll K."/>
        </authorList>
    </citation>
    <scope>NUCLEOTIDE SEQUENCE [LARGE SCALE GENOMIC DNA]</scope>
    <source>
        <strain evidence="3">ATCC BAA-1733 / DSM 21960 / TBF 19.5.1</strain>
    </source>
</reference>
<evidence type="ECO:0000313" key="3">
    <source>
        <dbReference type="Proteomes" id="UP000002382"/>
    </source>
</evidence>
<feature type="transmembrane region" description="Helical" evidence="1">
    <location>
        <begin position="60"/>
        <end position="77"/>
    </location>
</feature>
<keyword evidence="1" id="KW-1133">Transmembrane helix</keyword>
<feature type="transmembrane region" description="Helical" evidence="1">
    <location>
        <begin position="29"/>
        <end position="53"/>
    </location>
</feature>
<proteinExistence type="predicted"/>
<keyword evidence="3" id="KW-1185">Reference proteome</keyword>
<dbReference type="RefSeq" id="WP_012744779.1">
    <property type="nucleotide sequence ID" value="NC_012785.1"/>
</dbReference>
<protein>
    <submittedName>
        <fullName evidence="2">Uncharacterized protein</fullName>
    </submittedName>
</protein>
<dbReference type="STRING" id="521045.Kole_0267"/>
<organism evidence="2 3">
    <name type="scientific">Kosmotoga olearia (strain ATCC BAA-1733 / DSM 21960 / TBF 19.5.1)</name>
    <dbReference type="NCBI Taxonomy" id="521045"/>
    <lineage>
        <taxon>Bacteria</taxon>
        <taxon>Thermotogati</taxon>
        <taxon>Thermotogota</taxon>
        <taxon>Thermotogae</taxon>
        <taxon>Kosmotogales</taxon>
        <taxon>Kosmotogaceae</taxon>
        <taxon>Kosmotoga</taxon>
    </lineage>
</organism>
<sequence>MSWKYLIPVFLTYIDLGYADLFPLFPLSIVLLFITLRGGWLSFVLSLFIIWLISVSYSSLSFAVLAGIITSFGYLVFKTKLKTPFSAILTTFLLSLSTLVFNTFFPGIFVAPLLILFILRRKILEFEKN</sequence>
<dbReference type="Proteomes" id="UP000002382">
    <property type="component" value="Chromosome"/>
</dbReference>
<feature type="transmembrane region" description="Helical" evidence="1">
    <location>
        <begin position="89"/>
        <end position="119"/>
    </location>
</feature>
<reference evidence="2 3" key="2">
    <citation type="journal article" date="2011" name="J. Bacteriol.">
        <title>Genome Sequence of Kosmotoga olearia Strain TBF 19.5.1, a Thermophilic Bacterium with a Wide Growth Temperature Range, Isolated from the Troll B Oil Platform in the North Sea.</title>
        <authorList>
            <person name="Swithers K.S."/>
            <person name="Dipippo J.L."/>
            <person name="Bruce D.C."/>
            <person name="Detter C."/>
            <person name="Tapia R."/>
            <person name="Han S."/>
            <person name="Goodwin L.A."/>
            <person name="Han J."/>
            <person name="Woyke T."/>
            <person name="Pitluck S."/>
            <person name="Pennacchio L."/>
            <person name="Nolan M."/>
            <person name="Mikhailova N."/>
            <person name="Land M.L."/>
            <person name="Nesbo C.L."/>
            <person name="Gogarten J.P."/>
            <person name="Noll K.M."/>
        </authorList>
    </citation>
    <scope>NUCLEOTIDE SEQUENCE [LARGE SCALE GENOMIC DNA]</scope>
    <source>
        <strain evidence="3">ATCC BAA-1733 / DSM 21960 / TBF 19.5.1</strain>
    </source>
</reference>